<dbReference type="PANTHER" id="PTHR43129:SF1">
    <property type="entry name" value="FOSMIDOMYCIN RESISTANCE PROTEIN"/>
    <property type="match status" value="1"/>
</dbReference>
<evidence type="ECO:0000256" key="1">
    <source>
        <dbReference type="ARBA" id="ARBA00004651"/>
    </source>
</evidence>
<feature type="transmembrane region" description="Helical" evidence="6">
    <location>
        <begin position="104"/>
        <end position="122"/>
    </location>
</feature>
<evidence type="ECO:0000256" key="3">
    <source>
        <dbReference type="ARBA" id="ARBA00022692"/>
    </source>
</evidence>
<keyword evidence="2" id="KW-0813">Transport</keyword>
<dbReference type="Proteomes" id="UP001203004">
    <property type="component" value="Unassembled WGS sequence"/>
</dbReference>
<dbReference type="CDD" id="cd17478">
    <property type="entry name" value="MFS_FsR"/>
    <property type="match status" value="1"/>
</dbReference>
<dbReference type="InterPro" id="IPR036259">
    <property type="entry name" value="MFS_trans_sf"/>
</dbReference>
<keyword evidence="3 6" id="KW-0812">Transmembrane</keyword>
<comment type="caution">
    <text evidence="8">The sequence shown here is derived from an EMBL/GenBank/DDBJ whole genome shotgun (WGS) entry which is preliminary data.</text>
</comment>
<feature type="transmembrane region" description="Helical" evidence="6">
    <location>
        <begin position="314"/>
        <end position="335"/>
    </location>
</feature>
<accession>A0ABT0M661</accession>
<name>A0ABT0M661_9BACL</name>
<gene>
    <name evidence="8" type="ORF">M3N64_00065</name>
</gene>
<dbReference type="PROSITE" id="PS50850">
    <property type="entry name" value="MFS"/>
    <property type="match status" value="1"/>
</dbReference>
<dbReference type="EMBL" id="JAMAST010000001">
    <property type="protein sequence ID" value="MCL1630351.1"/>
    <property type="molecule type" value="Genomic_DNA"/>
</dbReference>
<feature type="transmembrane region" description="Helical" evidence="6">
    <location>
        <begin position="143"/>
        <end position="166"/>
    </location>
</feature>
<feature type="transmembrane region" description="Helical" evidence="6">
    <location>
        <begin position="12"/>
        <end position="35"/>
    </location>
</feature>
<organism evidence="8 9">
    <name type="scientific">Sporolactobacillus mangiferae</name>
    <dbReference type="NCBI Taxonomy" id="2940498"/>
    <lineage>
        <taxon>Bacteria</taxon>
        <taxon>Bacillati</taxon>
        <taxon>Bacillota</taxon>
        <taxon>Bacilli</taxon>
        <taxon>Bacillales</taxon>
        <taxon>Sporolactobacillaceae</taxon>
        <taxon>Sporolactobacillus</taxon>
    </lineage>
</organism>
<dbReference type="InterPro" id="IPR005829">
    <property type="entry name" value="Sugar_transporter_CS"/>
</dbReference>
<dbReference type="PROSITE" id="PS51257">
    <property type="entry name" value="PROKAR_LIPOPROTEIN"/>
    <property type="match status" value="1"/>
</dbReference>
<proteinExistence type="predicted"/>
<dbReference type="InterPro" id="IPR011701">
    <property type="entry name" value="MFS"/>
</dbReference>
<keyword evidence="9" id="KW-1185">Reference proteome</keyword>
<dbReference type="Gene3D" id="1.20.1250.20">
    <property type="entry name" value="MFS general substrate transporter like domains"/>
    <property type="match status" value="1"/>
</dbReference>
<feature type="transmembrane region" description="Helical" evidence="6">
    <location>
        <begin position="215"/>
        <end position="238"/>
    </location>
</feature>
<dbReference type="PANTHER" id="PTHR43129">
    <property type="entry name" value="FOSMIDOMYCIN RESISTANCE PROTEIN"/>
    <property type="match status" value="1"/>
</dbReference>
<feature type="transmembrane region" description="Helical" evidence="6">
    <location>
        <begin position="347"/>
        <end position="367"/>
    </location>
</feature>
<evidence type="ECO:0000256" key="2">
    <source>
        <dbReference type="ARBA" id="ARBA00022448"/>
    </source>
</evidence>
<keyword evidence="5 6" id="KW-0472">Membrane</keyword>
<feature type="domain" description="Major facilitator superfamily (MFS) profile" evidence="7">
    <location>
        <begin position="17"/>
        <end position="400"/>
    </location>
</feature>
<feature type="transmembrane region" description="Helical" evidence="6">
    <location>
        <begin position="290"/>
        <end position="308"/>
    </location>
</feature>
<feature type="transmembrane region" description="Helical" evidence="6">
    <location>
        <begin position="55"/>
        <end position="75"/>
    </location>
</feature>
<evidence type="ECO:0000256" key="6">
    <source>
        <dbReference type="SAM" id="Phobius"/>
    </source>
</evidence>
<evidence type="ECO:0000259" key="7">
    <source>
        <dbReference type="PROSITE" id="PS50850"/>
    </source>
</evidence>
<evidence type="ECO:0000313" key="8">
    <source>
        <dbReference type="EMBL" id="MCL1630351.1"/>
    </source>
</evidence>
<keyword evidence="4 6" id="KW-1133">Transmembrane helix</keyword>
<sequence>MENTERKNTALHTYFGILFAIGCGHFFNDSIQAVIPAMNPILEQTLNLTYAQLGWIAFVANMTASVIQPFFGYYADIKSKPFLLPTGILTSLTGLVLFAFAPTYIWALFAVFFIGIGSSIFHPEGSRVAHMAAGKKRGLAQSIYQVGGNLGQSMAPVLTALLFVPFGQKGVLSFSAFAFIGMIILLFVSFWYRAHQPEKPIRLKQQRRKLNHREVFVHKRVLMAMTLLVAIIFARSWYSSCISNFYQFYLIHDYGLSIQFAQIFIFVFMISGVIGTFLGGPLADRFGRKTVILGSFIGAAPLSLLLPYLPITFIAPVFFLIGLIITSSFSVTVIYAQELMPGRLGMVSGLTIGFAFGMGAIGAVLFGNLADLLSIRFVMILCSIFPIVGLLSFALPGDSKIRRWTKLPHK</sequence>
<dbReference type="PROSITE" id="PS00216">
    <property type="entry name" value="SUGAR_TRANSPORT_1"/>
    <property type="match status" value="1"/>
</dbReference>
<protein>
    <submittedName>
        <fullName evidence="8">MFS transporter</fullName>
    </submittedName>
</protein>
<feature type="transmembrane region" description="Helical" evidence="6">
    <location>
        <begin position="172"/>
        <end position="194"/>
    </location>
</feature>
<feature type="transmembrane region" description="Helical" evidence="6">
    <location>
        <begin position="373"/>
        <end position="395"/>
    </location>
</feature>
<dbReference type="RefSeq" id="WP_249094343.1">
    <property type="nucleotide sequence ID" value="NZ_JAMAST010000001.1"/>
</dbReference>
<dbReference type="Pfam" id="PF07690">
    <property type="entry name" value="MFS_1"/>
    <property type="match status" value="1"/>
</dbReference>
<reference evidence="8 9" key="1">
    <citation type="submission" date="2022-05" db="EMBL/GenBank/DDBJ databases">
        <title>Sporolactobacillus sp nov CPB3-1, isolated from tree bark (Mangifera indica L.).</title>
        <authorList>
            <person name="Phuengjayaem S."/>
            <person name="Tanasupawat S."/>
        </authorList>
    </citation>
    <scope>NUCLEOTIDE SEQUENCE [LARGE SCALE GENOMIC DNA]</scope>
    <source>
        <strain evidence="8 9">CPB3-1</strain>
    </source>
</reference>
<feature type="transmembrane region" description="Helical" evidence="6">
    <location>
        <begin position="82"/>
        <end position="98"/>
    </location>
</feature>
<evidence type="ECO:0000256" key="5">
    <source>
        <dbReference type="ARBA" id="ARBA00023136"/>
    </source>
</evidence>
<comment type="subcellular location">
    <subcellularLocation>
        <location evidence="1">Cell membrane</location>
        <topology evidence="1">Multi-pass membrane protein</topology>
    </subcellularLocation>
</comment>
<evidence type="ECO:0000313" key="9">
    <source>
        <dbReference type="Proteomes" id="UP001203004"/>
    </source>
</evidence>
<dbReference type="InterPro" id="IPR020846">
    <property type="entry name" value="MFS_dom"/>
</dbReference>
<dbReference type="SUPFAM" id="SSF103473">
    <property type="entry name" value="MFS general substrate transporter"/>
    <property type="match status" value="1"/>
</dbReference>
<feature type="transmembrane region" description="Helical" evidence="6">
    <location>
        <begin position="258"/>
        <end position="278"/>
    </location>
</feature>
<evidence type="ECO:0000256" key="4">
    <source>
        <dbReference type="ARBA" id="ARBA00022989"/>
    </source>
</evidence>